<evidence type="ECO:0000256" key="6">
    <source>
        <dbReference type="ARBA" id="ARBA00022574"/>
    </source>
</evidence>
<dbReference type="Proteomes" id="UP001489004">
    <property type="component" value="Unassembled WGS sequence"/>
</dbReference>
<keyword evidence="11" id="KW-0206">Cytoskeleton</keyword>
<sequence>MTAVTVKIAQAAGLKGKQASGSKHPVGLDWVVDDAGHAKGLHVVLEDMSAVSYVLSLAATGWVASGQVQDGDRSAALSMAERATCAHTDSTNKLLAAGIQMGLRGSQGRVILFDTARPLMKATAPRSITLANVYQSSVLVEGDVTNVVVNSTGDLLMALCSKTLMLMHIGCSAPAPPANPMLRVPKATRTTAGLSKASQEAPPNPTWRQLWPEAEVSTTCYACSFSQHNPLWLLTLEKRRLQNETVESIRAIKYEYKAGQVRVLEHTTLKEVPDVITACEWNASSTQLVVGGQDGMLVLHDYVQGGLHCTTVPEGRAVQSLAWHPSGAIIAATLEGGCVCVFDCALQPLTLTMPDSRPGSLSPLLDAVPLLGLPHPSRAPAKVVWNLAPGFVGLEVAALVVPGSLPGPDGEYHDSPTAPDTGRSTASATAVVPVATADEWSTGLLQIPSGAVSSVSGLVQRYLADQEARRALEVASACGNSPAKYHAVSALLNQLLREHRAQRGGAELLGLLDSALSLLWPQVSCCMTESAITSEPQHVRLHSATMDR</sequence>
<keyword evidence="6" id="KW-0853">WD repeat</keyword>
<dbReference type="PANTHER" id="PTHR13667">
    <property type="entry name" value="HOMOLOC-13"/>
    <property type="match status" value="1"/>
</dbReference>
<evidence type="ECO:0000256" key="2">
    <source>
        <dbReference type="ARBA" id="ARBA00004430"/>
    </source>
</evidence>
<protein>
    <recommendedName>
        <fullName evidence="16">Anaphase-promoting complex subunit 4 WD40 domain-containing protein</fullName>
    </recommendedName>
</protein>
<dbReference type="GO" id="GO:0045184">
    <property type="term" value="P:establishment of protein localization"/>
    <property type="evidence" value="ECO:0007669"/>
    <property type="project" value="TreeGrafter"/>
</dbReference>
<dbReference type="InterPro" id="IPR001680">
    <property type="entry name" value="WD40_rpt"/>
</dbReference>
<evidence type="ECO:0000256" key="4">
    <source>
        <dbReference type="ARBA" id="ARBA00022475"/>
    </source>
</evidence>
<keyword evidence="12" id="KW-0966">Cell projection</keyword>
<dbReference type="InterPro" id="IPR036322">
    <property type="entry name" value="WD40_repeat_dom_sf"/>
</dbReference>
<evidence type="ECO:0000256" key="5">
    <source>
        <dbReference type="ARBA" id="ARBA00022490"/>
    </source>
</evidence>
<dbReference type="InterPro" id="IPR024511">
    <property type="entry name" value="Frtz"/>
</dbReference>
<evidence type="ECO:0000313" key="14">
    <source>
        <dbReference type="EMBL" id="KAK9817142.1"/>
    </source>
</evidence>
<reference evidence="14 15" key="1">
    <citation type="journal article" date="2024" name="Nat. Commun.">
        <title>Phylogenomics reveals the evolutionary origins of lichenization in chlorophyte algae.</title>
        <authorList>
            <person name="Puginier C."/>
            <person name="Libourel C."/>
            <person name="Otte J."/>
            <person name="Skaloud P."/>
            <person name="Haon M."/>
            <person name="Grisel S."/>
            <person name="Petersen M."/>
            <person name="Berrin J.G."/>
            <person name="Delaux P.M."/>
            <person name="Dal Grande F."/>
            <person name="Keller J."/>
        </authorList>
    </citation>
    <scope>NUCLEOTIDE SEQUENCE [LARGE SCALE GENOMIC DNA]</scope>
    <source>
        <strain evidence="14 15">SAG 2043</strain>
    </source>
</reference>
<evidence type="ECO:0008006" key="16">
    <source>
        <dbReference type="Google" id="ProtNLM"/>
    </source>
</evidence>
<comment type="caution">
    <text evidence="14">The sequence shown here is derived from an EMBL/GenBank/DDBJ whole genome shotgun (WGS) entry which is preliminary data.</text>
</comment>
<dbReference type="GO" id="GO:0097541">
    <property type="term" value="C:axonemal basal plate"/>
    <property type="evidence" value="ECO:0007669"/>
    <property type="project" value="TreeGrafter"/>
</dbReference>
<evidence type="ECO:0000256" key="11">
    <source>
        <dbReference type="ARBA" id="ARBA00023212"/>
    </source>
</evidence>
<dbReference type="Gene3D" id="2.130.10.10">
    <property type="entry name" value="YVTN repeat-like/Quinoprotein amine dehydrogenase"/>
    <property type="match status" value="1"/>
</dbReference>
<keyword evidence="10" id="KW-0472">Membrane</keyword>
<dbReference type="EMBL" id="JALJOR010000005">
    <property type="protein sequence ID" value="KAK9817142.1"/>
    <property type="molecule type" value="Genomic_DNA"/>
</dbReference>
<evidence type="ECO:0000256" key="9">
    <source>
        <dbReference type="ARBA" id="ARBA00023069"/>
    </source>
</evidence>
<evidence type="ECO:0000256" key="12">
    <source>
        <dbReference type="ARBA" id="ARBA00023273"/>
    </source>
</evidence>
<keyword evidence="8" id="KW-0970">Cilium biogenesis/degradation</keyword>
<feature type="region of interest" description="Disordered" evidence="13">
    <location>
        <begin position="407"/>
        <end position="426"/>
    </location>
</feature>
<keyword evidence="5" id="KW-0963">Cytoplasm</keyword>
<gene>
    <name evidence="14" type="ORF">WJX72_010223</name>
</gene>
<dbReference type="Pfam" id="PF11768">
    <property type="entry name" value="Frtz"/>
    <property type="match status" value="1"/>
</dbReference>
<evidence type="ECO:0000256" key="13">
    <source>
        <dbReference type="SAM" id="MobiDB-lite"/>
    </source>
</evidence>
<keyword evidence="15" id="KW-1185">Reference proteome</keyword>
<evidence type="ECO:0000256" key="8">
    <source>
        <dbReference type="ARBA" id="ARBA00022794"/>
    </source>
</evidence>
<keyword evidence="7" id="KW-0677">Repeat</keyword>
<keyword evidence="4" id="KW-1003">Cell membrane</keyword>
<dbReference type="SUPFAM" id="SSF50978">
    <property type="entry name" value="WD40 repeat-like"/>
    <property type="match status" value="1"/>
</dbReference>
<evidence type="ECO:0000256" key="3">
    <source>
        <dbReference type="ARBA" id="ARBA00006059"/>
    </source>
</evidence>
<comment type="subcellular location">
    <subcellularLocation>
        <location evidence="1">Cell membrane</location>
    </subcellularLocation>
    <subcellularLocation>
        <location evidence="2">Cytoplasm</location>
        <location evidence="2">Cytoskeleton</location>
        <location evidence="2">Cilium axoneme</location>
    </subcellularLocation>
</comment>
<dbReference type="AlphaFoldDB" id="A0AAW1Q725"/>
<name>A0AAW1Q725_9CHLO</name>
<dbReference type="PANTHER" id="PTHR13667:SF5">
    <property type="entry name" value="WD REPEAT-CONTAINING AND PLANAR CELL POLARITY EFFECTOR PROTEIN FRITZ HOMOLOG"/>
    <property type="match status" value="1"/>
</dbReference>
<dbReference type="SMART" id="SM00320">
    <property type="entry name" value="WD40"/>
    <property type="match status" value="2"/>
</dbReference>
<evidence type="ECO:0000256" key="1">
    <source>
        <dbReference type="ARBA" id="ARBA00004236"/>
    </source>
</evidence>
<evidence type="ECO:0000256" key="10">
    <source>
        <dbReference type="ARBA" id="ARBA00023136"/>
    </source>
</evidence>
<evidence type="ECO:0000313" key="15">
    <source>
        <dbReference type="Proteomes" id="UP001489004"/>
    </source>
</evidence>
<accession>A0AAW1Q725</accession>
<dbReference type="GO" id="GO:0044782">
    <property type="term" value="P:cilium organization"/>
    <property type="evidence" value="ECO:0007669"/>
    <property type="project" value="TreeGrafter"/>
</dbReference>
<dbReference type="InterPro" id="IPR015943">
    <property type="entry name" value="WD40/YVTN_repeat-like_dom_sf"/>
</dbReference>
<keyword evidence="9" id="KW-0969">Cilium</keyword>
<proteinExistence type="inferred from homology"/>
<comment type="similarity">
    <text evidence="3">Belongs to the WD repeat fritz family.</text>
</comment>
<evidence type="ECO:0000256" key="7">
    <source>
        <dbReference type="ARBA" id="ARBA00022737"/>
    </source>
</evidence>
<organism evidence="14 15">
    <name type="scientific">[Myrmecia] bisecta</name>
    <dbReference type="NCBI Taxonomy" id="41462"/>
    <lineage>
        <taxon>Eukaryota</taxon>
        <taxon>Viridiplantae</taxon>
        <taxon>Chlorophyta</taxon>
        <taxon>core chlorophytes</taxon>
        <taxon>Trebouxiophyceae</taxon>
        <taxon>Trebouxiales</taxon>
        <taxon>Trebouxiaceae</taxon>
        <taxon>Myrmecia</taxon>
    </lineage>
</organism>
<dbReference type="GO" id="GO:0005886">
    <property type="term" value="C:plasma membrane"/>
    <property type="evidence" value="ECO:0007669"/>
    <property type="project" value="UniProtKB-SubCell"/>
</dbReference>